<proteinExistence type="predicted"/>
<organism evidence="2 3">
    <name type="scientific">Dendryphion nanum</name>
    <dbReference type="NCBI Taxonomy" id="256645"/>
    <lineage>
        <taxon>Eukaryota</taxon>
        <taxon>Fungi</taxon>
        <taxon>Dikarya</taxon>
        <taxon>Ascomycota</taxon>
        <taxon>Pezizomycotina</taxon>
        <taxon>Dothideomycetes</taxon>
        <taxon>Pleosporomycetidae</taxon>
        <taxon>Pleosporales</taxon>
        <taxon>Torulaceae</taxon>
        <taxon>Dendryphion</taxon>
    </lineage>
</organism>
<accession>A0A9P9E3R8</accession>
<name>A0A9P9E3R8_9PLEO</name>
<evidence type="ECO:0000256" key="1">
    <source>
        <dbReference type="SAM" id="MobiDB-lite"/>
    </source>
</evidence>
<feature type="compositionally biased region" description="Basic and acidic residues" evidence="1">
    <location>
        <begin position="322"/>
        <end position="332"/>
    </location>
</feature>
<feature type="compositionally biased region" description="Low complexity" evidence="1">
    <location>
        <begin position="349"/>
        <end position="364"/>
    </location>
</feature>
<evidence type="ECO:0000313" key="3">
    <source>
        <dbReference type="Proteomes" id="UP000700596"/>
    </source>
</evidence>
<feature type="compositionally biased region" description="Polar residues" evidence="1">
    <location>
        <begin position="338"/>
        <end position="348"/>
    </location>
</feature>
<keyword evidence="3" id="KW-1185">Reference proteome</keyword>
<dbReference type="Proteomes" id="UP000700596">
    <property type="component" value="Unassembled WGS sequence"/>
</dbReference>
<sequence length="419" mass="47900">MSSHRLSAVFSSYVLPNTKRKHKINNYTNEYGADAYGCEYLLETQHQPPQLTKLAGNGLRDMETGFNMVTIGEWNKDSKTFKKVVTIRKEWTPGGSGLEYKMTDLHTKATQSVTYEMSLRLCWTHTLKGKRDSIGRDVMALRYLGWDVNEARGKLMESLPRWAFYPLPGRLNIGQFIGIVHRWDDYAEMTIYNGEVEYSAIFERADKGYDWIFVRKESTDEWGNGTQVIKRGNGTYYETLSQGKVMSQAPLDNYIEPSFFYRDIYDYCDHKCIIHFDTAEKGKQLEVYNYLRSQERTSGPKPTPPLAKQTQAMFDDDFKERMRKRGEQEQKKYGGSYRSDTTAGAHTNSSGMPWPSPPSSSNIPQAFQQPPSYIPAGYRSDTQSQTFEGTSFVPNPTVLGMSLPDGVLWGTNGLFYTSM</sequence>
<protein>
    <submittedName>
        <fullName evidence="2">Uncharacterized protein</fullName>
    </submittedName>
</protein>
<feature type="region of interest" description="Disordered" evidence="1">
    <location>
        <begin position="322"/>
        <end position="389"/>
    </location>
</feature>
<dbReference type="EMBL" id="JAGMWT010000004">
    <property type="protein sequence ID" value="KAH7130191.1"/>
    <property type="molecule type" value="Genomic_DNA"/>
</dbReference>
<comment type="caution">
    <text evidence="2">The sequence shown here is derived from an EMBL/GenBank/DDBJ whole genome shotgun (WGS) entry which is preliminary data.</text>
</comment>
<evidence type="ECO:0000313" key="2">
    <source>
        <dbReference type="EMBL" id="KAH7130191.1"/>
    </source>
</evidence>
<feature type="compositionally biased region" description="Polar residues" evidence="1">
    <location>
        <begin position="380"/>
        <end position="389"/>
    </location>
</feature>
<reference evidence="2" key="1">
    <citation type="journal article" date="2021" name="Nat. Commun.">
        <title>Genetic determinants of endophytism in the Arabidopsis root mycobiome.</title>
        <authorList>
            <person name="Mesny F."/>
            <person name="Miyauchi S."/>
            <person name="Thiergart T."/>
            <person name="Pickel B."/>
            <person name="Atanasova L."/>
            <person name="Karlsson M."/>
            <person name="Huettel B."/>
            <person name="Barry K.W."/>
            <person name="Haridas S."/>
            <person name="Chen C."/>
            <person name="Bauer D."/>
            <person name="Andreopoulos W."/>
            <person name="Pangilinan J."/>
            <person name="LaButti K."/>
            <person name="Riley R."/>
            <person name="Lipzen A."/>
            <person name="Clum A."/>
            <person name="Drula E."/>
            <person name="Henrissat B."/>
            <person name="Kohler A."/>
            <person name="Grigoriev I.V."/>
            <person name="Martin F.M."/>
            <person name="Hacquard S."/>
        </authorList>
    </citation>
    <scope>NUCLEOTIDE SEQUENCE</scope>
    <source>
        <strain evidence="2">MPI-CAGE-CH-0243</strain>
    </source>
</reference>
<dbReference type="AlphaFoldDB" id="A0A9P9E3R8"/>
<gene>
    <name evidence="2" type="ORF">B0J11DRAFT_612868</name>
</gene>